<sequence length="164" mass="17934">MALDYWTGPLVVTDEAWAEDTRRLAEIHAAAFPGAAWSAEDLSALLREEPVFGLVARRANVFGTRAPVGFVLARAVAGEAEILTVAVDPAHRRRGVARGLMEQVLRRLYRERIEAVFLEVDAGNVAAVALYRRLAFAKVGERRGYYAQGSVPGATALVMRADLR</sequence>
<name>A0A4V2KTA9_9HYPH</name>
<dbReference type="Gene3D" id="3.40.630.30">
    <property type="match status" value="1"/>
</dbReference>
<dbReference type="SUPFAM" id="SSF55729">
    <property type="entry name" value="Acyl-CoA N-acyltransferases (Nat)"/>
    <property type="match status" value="1"/>
</dbReference>
<evidence type="ECO:0000256" key="1">
    <source>
        <dbReference type="ARBA" id="ARBA00022679"/>
    </source>
</evidence>
<evidence type="ECO:0000313" key="4">
    <source>
        <dbReference type="EMBL" id="TBW36476.1"/>
    </source>
</evidence>
<organism evidence="4 5">
    <name type="scientific">Siculibacillus lacustris</name>
    <dbReference type="NCBI Taxonomy" id="1549641"/>
    <lineage>
        <taxon>Bacteria</taxon>
        <taxon>Pseudomonadati</taxon>
        <taxon>Pseudomonadota</taxon>
        <taxon>Alphaproteobacteria</taxon>
        <taxon>Hyphomicrobiales</taxon>
        <taxon>Ancalomicrobiaceae</taxon>
        <taxon>Siculibacillus</taxon>
    </lineage>
</organism>
<gene>
    <name evidence="4" type="ORF">EYW49_13790</name>
</gene>
<dbReference type="OrthoDB" id="9804026at2"/>
<keyword evidence="5" id="KW-1185">Reference proteome</keyword>
<evidence type="ECO:0000313" key="5">
    <source>
        <dbReference type="Proteomes" id="UP000292781"/>
    </source>
</evidence>
<dbReference type="InterPro" id="IPR000182">
    <property type="entry name" value="GNAT_dom"/>
</dbReference>
<feature type="domain" description="N-acetyltransferase" evidence="3">
    <location>
        <begin position="11"/>
        <end position="164"/>
    </location>
</feature>
<keyword evidence="1 4" id="KW-0808">Transferase</keyword>
<keyword evidence="2" id="KW-0012">Acyltransferase</keyword>
<dbReference type="PANTHER" id="PTHR43420:SF12">
    <property type="entry name" value="N-ACETYLTRANSFERASE DOMAIN-CONTAINING PROTEIN"/>
    <property type="match status" value="1"/>
</dbReference>
<dbReference type="AlphaFoldDB" id="A0A4V2KTA9"/>
<dbReference type="Pfam" id="PF00583">
    <property type="entry name" value="Acetyltransf_1"/>
    <property type="match status" value="1"/>
</dbReference>
<dbReference type="GO" id="GO:0016747">
    <property type="term" value="F:acyltransferase activity, transferring groups other than amino-acyl groups"/>
    <property type="evidence" value="ECO:0007669"/>
    <property type="project" value="InterPro"/>
</dbReference>
<dbReference type="InterPro" id="IPR050680">
    <property type="entry name" value="YpeA/RimI_acetyltransf"/>
</dbReference>
<protein>
    <submittedName>
        <fullName evidence="4">GNAT family N-acetyltransferase</fullName>
    </submittedName>
</protein>
<dbReference type="EMBL" id="SJFN01000020">
    <property type="protein sequence ID" value="TBW36476.1"/>
    <property type="molecule type" value="Genomic_DNA"/>
</dbReference>
<reference evidence="4 5" key="1">
    <citation type="submission" date="2019-02" db="EMBL/GenBank/DDBJ databases">
        <title>Siculibacillus lacustris gen. nov., sp. nov., a new rosette-forming bacterium isolated from a freshwater crater lake (Lake St. Ana, Romania).</title>
        <authorList>
            <person name="Felfoldi T."/>
            <person name="Marton Z."/>
            <person name="Szabo A."/>
            <person name="Mentes A."/>
            <person name="Boka K."/>
            <person name="Marialigeti K."/>
            <person name="Mathe I."/>
            <person name="Koncz M."/>
            <person name="Schumann P."/>
            <person name="Toth E."/>
        </authorList>
    </citation>
    <scope>NUCLEOTIDE SEQUENCE [LARGE SCALE GENOMIC DNA]</scope>
    <source>
        <strain evidence="4 5">SA-279</strain>
    </source>
</reference>
<dbReference type="PANTHER" id="PTHR43420">
    <property type="entry name" value="ACETYLTRANSFERASE"/>
    <property type="match status" value="1"/>
</dbReference>
<dbReference type="CDD" id="cd04301">
    <property type="entry name" value="NAT_SF"/>
    <property type="match status" value="1"/>
</dbReference>
<proteinExistence type="predicted"/>
<evidence type="ECO:0000256" key="2">
    <source>
        <dbReference type="ARBA" id="ARBA00023315"/>
    </source>
</evidence>
<accession>A0A4V2KTA9</accession>
<dbReference type="InterPro" id="IPR016181">
    <property type="entry name" value="Acyl_CoA_acyltransferase"/>
</dbReference>
<dbReference type="RefSeq" id="WP_131310232.1">
    <property type="nucleotide sequence ID" value="NZ_SJFN01000020.1"/>
</dbReference>
<evidence type="ECO:0000259" key="3">
    <source>
        <dbReference type="PROSITE" id="PS51186"/>
    </source>
</evidence>
<comment type="caution">
    <text evidence="4">The sequence shown here is derived from an EMBL/GenBank/DDBJ whole genome shotgun (WGS) entry which is preliminary data.</text>
</comment>
<dbReference type="Proteomes" id="UP000292781">
    <property type="component" value="Unassembled WGS sequence"/>
</dbReference>
<dbReference type="PROSITE" id="PS51186">
    <property type="entry name" value="GNAT"/>
    <property type="match status" value="1"/>
</dbReference>